<accession>A0ABU7V4S0</accession>
<protein>
    <recommendedName>
        <fullName evidence="3">Lipoprotein</fullName>
    </recommendedName>
</protein>
<dbReference type="PROSITE" id="PS51257">
    <property type="entry name" value="PROKAR_LIPOPROTEIN"/>
    <property type="match status" value="1"/>
</dbReference>
<evidence type="ECO:0000313" key="2">
    <source>
        <dbReference type="Proteomes" id="UP001351900"/>
    </source>
</evidence>
<proteinExistence type="predicted"/>
<evidence type="ECO:0000313" key="1">
    <source>
        <dbReference type="EMBL" id="MEF2254687.1"/>
    </source>
</evidence>
<gene>
    <name evidence="1" type="ORF">V2V91_05980</name>
</gene>
<organism evidence="1 2">
    <name type="scientific">Microbacterium schleiferi</name>
    <dbReference type="NCBI Taxonomy" id="69362"/>
    <lineage>
        <taxon>Bacteria</taxon>
        <taxon>Bacillati</taxon>
        <taxon>Actinomycetota</taxon>
        <taxon>Actinomycetes</taxon>
        <taxon>Micrococcales</taxon>
        <taxon>Microbacteriaceae</taxon>
        <taxon>Microbacterium</taxon>
    </lineage>
</organism>
<name>A0ABU7V4S0_9MICO</name>
<dbReference type="EMBL" id="JAZHOV010000003">
    <property type="protein sequence ID" value="MEF2254687.1"/>
    <property type="molecule type" value="Genomic_DNA"/>
</dbReference>
<comment type="caution">
    <text evidence="1">The sequence shown here is derived from an EMBL/GenBank/DDBJ whole genome shotgun (WGS) entry which is preliminary data.</text>
</comment>
<reference evidence="1 2" key="1">
    <citation type="submission" date="2024-01" db="EMBL/GenBank/DDBJ databases">
        <title>the genome sequence of strain Microbacterium schleiferi NBRC 15075.</title>
        <authorList>
            <person name="Ding Y."/>
            <person name="Zhang G."/>
        </authorList>
    </citation>
    <scope>NUCLEOTIDE SEQUENCE [LARGE SCALE GENOMIC DNA]</scope>
    <source>
        <strain evidence="1 2">NBRC 15075</strain>
    </source>
</reference>
<dbReference type="RefSeq" id="WP_331791179.1">
    <property type="nucleotide sequence ID" value="NZ_BAAAUO010000002.1"/>
</dbReference>
<sequence length="155" mass="15972">MPRPRATLLVPALAVGTVLLLSGCMPSVTDIVEDATGISVDENGASIETDEGTIEVGTTTEVPADFPAELPQPTGQLVSVVTAPGSWNLTYEGVEADSVEQIIATLAGSGYELVTDGTTADGRIASYQNDTWVATVIWDGAEGGSKALIYGVTSR</sequence>
<keyword evidence="2" id="KW-1185">Reference proteome</keyword>
<dbReference type="Proteomes" id="UP001351900">
    <property type="component" value="Unassembled WGS sequence"/>
</dbReference>
<evidence type="ECO:0008006" key="3">
    <source>
        <dbReference type="Google" id="ProtNLM"/>
    </source>
</evidence>